<feature type="transmembrane region" description="Helical" evidence="2">
    <location>
        <begin position="38"/>
        <end position="55"/>
    </location>
</feature>
<gene>
    <name evidence="3" type="ORF">BJ969_001434</name>
</gene>
<name>A0A840N880_9PSEU</name>
<keyword evidence="2" id="KW-0472">Membrane</keyword>
<comment type="caution">
    <text evidence="3">The sequence shown here is derived from an EMBL/GenBank/DDBJ whole genome shotgun (WGS) entry which is preliminary data.</text>
</comment>
<evidence type="ECO:0000256" key="1">
    <source>
        <dbReference type="SAM" id="MobiDB-lite"/>
    </source>
</evidence>
<sequence>MKGYAVHLLFHALTLLCGTALGIAATLWWSTGAVPAGWAALAALLLGIAVLVLQWRHISASAPRRDVHRGAPARRSDTRPELGATAVHRDDPTTVSPPTRWG</sequence>
<evidence type="ECO:0000313" key="3">
    <source>
        <dbReference type="EMBL" id="MBB5068346.1"/>
    </source>
</evidence>
<dbReference type="RefSeq" id="WP_184478046.1">
    <property type="nucleotide sequence ID" value="NZ_JACHIV010000001.1"/>
</dbReference>
<feature type="region of interest" description="Disordered" evidence="1">
    <location>
        <begin position="62"/>
        <end position="102"/>
    </location>
</feature>
<dbReference type="AlphaFoldDB" id="A0A840N880"/>
<keyword evidence="2" id="KW-1133">Transmembrane helix</keyword>
<organism evidence="3 4">
    <name type="scientific">Saccharopolyspora gloriosae</name>
    <dbReference type="NCBI Taxonomy" id="455344"/>
    <lineage>
        <taxon>Bacteria</taxon>
        <taxon>Bacillati</taxon>
        <taxon>Actinomycetota</taxon>
        <taxon>Actinomycetes</taxon>
        <taxon>Pseudonocardiales</taxon>
        <taxon>Pseudonocardiaceae</taxon>
        <taxon>Saccharopolyspora</taxon>
    </lineage>
</organism>
<keyword evidence="2" id="KW-0812">Transmembrane</keyword>
<dbReference type="Proteomes" id="UP000580474">
    <property type="component" value="Unassembled WGS sequence"/>
</dbReference>
<dbReference type="EMBL" id="JACHIV010000001">
    <property type="protein sequence ID" value="MBB5068346.1"/>
    <property type="molecule type" value="Genomic_DNA"/>
</dbReference>
<evidence type="ECO:0000256" key="2">
    <source>
        <dbReference type="SAM" id="Phobius"/>
    </source>
</evidence>
<accession>A0A840N880</accession>
<proteinExistence type="predicted"/>
<evidence type="ECO:0000313" key="4">
    <source>
        <dbReference type="Proteomes" id="UP000580474"/>
    </source>
</evidence>
<feature type="compositionally biased region" description="Basic and acidic residues" evidence="1">
    <location>
        <begin position="63"/>
        <end position="80"/>
    </location>
</feature>
<reference evidence="3 4" key="1">
    <citation type="submission" date="2020-08" db="EMBL/GenBank/DDBJ databases">
        <title>Sequencing the genomes of 1000 actinobacteria strains.</title>
        <authorList>
            <person name="Klenk H.-P."/>
        </authorList>
    </citation>
    <scope>NUCLEOTIDE SEQUENCE [LARGE SCALE GENOMIC DNA]</scope>
    <source>
        <strain evidence="3 4">DSM 45582</strain>
    </source>
</reference>
<protein>
    <submittedName>
        <fullName evidence="3">Uncharacterized protein</fullName>
    </submittedName>
</protein>
<keyword evidence="4" id="KW-1185">Reference proteome</keyword>
<feature type="compositionally biased region" description="Polar residues" evidence="1">
    <location>
        <begin position="93"/>
        <end position="102"/>
    </location>
</feature>